<dbReference type="Pfam" id="PF01636">
    <property type="entry name" value="APH"/>
    <property type="match status" value="1"/>
</dbReference>
<feature type="domain" description="Aminoglycoside phosphotransferase" evidence="1">
    <location>
        <begin position="34"/>
        <end position="229"/>
    </location>
</feature>
<dbReference type="PANTHER" id="PTHR21310:SF15">
    <property type="entry name" value="AMINOGLYCOSIDE PHOSPHOTRANSFERASE DOMAIN-CONTAINING PROTEIN"/>
    <property type="match status" value="1"/>
</dbReference>
<evidence type="ECO:0000313" key="2">
    <source>
        <dbReference type="EMBL" id="KAF2174626.1"/>
    </source>
</evidence>
<dbReference type="InterPro" id="IPR051678">
    <property type="entry name" value="AGP_Transferase"/>
</dbReference>
<organism evidence="2 3">
    <name type="scientific">Zopfia rhizophila CBS 207.26</name>
    <dbReference type="NCBI Taxonomy" id="1314779"/>
    <lineage>
        <taxon>Eukaryota</taxon>
        <taxon>Fungi</taxon>
        <taxon>Dikarya</taxon>
        <taxon>Ascomycota</taxon>
        <taxon>Pezizomycotina</taxon>
        <taxon>Dothideomycetes</taxon>
        <taxon>Dothideomycetes incertae sedis</taxon>
        <taxon>Zopfiaceae</taxon>
        <taxon>Zopfia</taxon>
    </lineage>
</organism>
<proteinExistence type="predicted"/>
<sequence length="251" mass="28536">MSTTLPVLPGRATQSLAKRAHKTDDSIFIKYGTRHEVQREVDAIFFVRRNTSIPVPLVIQSHVQESGSWFSMYSIPGLPLTDIWTRMSEEAQATTQQDLSTHLSELRAIRPLEPTYIGSCVGGPAYDHRINNGLPCGPFASVSDFHKGLVAPVARCPRPQLAVEYRQQLADDHEITFTHADLCGDHILVEPSTGKITGIIDWEMAGWWPAYWEYTKSLFGSRYVPWWKELVEKVLDPYPSELRIERILQQF</sequence>
<dbReference type="AlphaFoldDB" id="A0A6A6DAF9"/>
<dbReference type="InterPro" id="IPR002575">
    <property type="entry name" value="Aminoglycoside_PTrfase"/>
</dbReference>
<keyword evidence="3" id="KW-1185">Reference proteome</keyword>
<dbReference type="CDD" id="cd05120">
    <property type="entry name" value="APH_ChoK_like"/>
    <property type="match status" value="1"/>
</dbReference>
<protein>
    <recommendedName>
        <fullName evidence="1">Aminoglycoside phosphotransferase domain-containing protein</fullName>
    </recommendedName>
</protein>
<dbReference type="PANTHER" id="PTHR21310">
    <property type="entry name" value="AMINOGLYCOSIDE PHOSPHOTRANSFERASE-RELATED-RELATED"/>
    <property type="match status" value="1"/>
</dbReference>
<dbReference type="SUPFAM" id="SSF56112">
    <property type="entry name" value="Protein kinase-like (PK-like)"/>
    <property type="match status" value="1"/>
</dbReference>
<evidence type="ECO:0000259" key="1">
    <source>
        <dbReference type="Pfam" id="PF01636"/>
    </source>
</evidence>
<reference evidence="2" key="1">
    <citation type="journal article" date="2020" name="Stud. Mycol.">
        <title>101 Dothideomycetes genomes: a test case for predicting lifestyles and emergence of pathogens.</title>
        <authorList>
            <person name="Haridas S."/>
            <person name="Albert R."/>
            <person name="Binder M."/>
            <person name="Bloem J."/>
            <person name="Labutti K."/>
            <person name="Salamov A."/>
            <person name="Andreopoulos B."/>
            <person name="Baker S."/>
            <person name="Barry K."/>
            <person name="Bills G."/>
            <person name="Bluhm B."/>
            <person name="Cannon C."/>
            <person name="Castanera R."/>
            <person name="Culley D."/>
            <person name="Daum C."/>
            <person name="Ezra D."/>
            <person name="Gonzalez J."/>
            <person name="Henrissat B."/>
            <person name="Kuo A."/>
            <person name="Liang C."/>
            <person name="Lipzen A."/>
            <person name="Lutzoni F."/>
            <person name="Magnuson J."/>
            <person name="Mondo S."/>
            <person name="Nolan M."/>
            <person name="Ohm R."/>
            <person name="Pangilinan J."/>
            <person name="Park H.-J."/>
            <person name="Ramirez L."/>
            <person name="Alfaro M."/>
            <person name="Sun H."/>
            <person name="Tritt A."/>
            <person name="Yoshinaga Y."/>
            <person name="Zwiers L.-H."/>
            <person name="Turgeon B."/>
            <person name="Goodwin S."/>
            <person name="Spatafora J."/>
            <person name="Crous P."/>
            <person name="Grigoriev I."/>
        </authorList>
    </citation>
    <scope>NUCLEOTIDE SEQUENCE</scope>
    <source>
        <strain evidence="2">CBS 207.26</strain>
    </source>
</reference>
<accession>A0A6A6DAF9</accession>
<dbReference type="EMBL" id="ML994807">
    <property type="protein sequence ID" value="KAF2174626.1"/>
    <property type="molecule type" value="Genomic_DNA"/>
</dbReference>
<dbReference type="OrthoDB" id="2906425at2759"/>
<dbReference type="Gene3D" id="3.90.1200.10">
    <property type="match status" value="1"/>
</dbReference>
<name>A0A6A6DAF9_9PEZI</name>
<evidence type="ECO:0000313" key="3">
    <source>
        <dbReference type="Proteomes" id="UP000800200"/>
    </source>
</evidence>
<dbReference type="Proteomes" id="UP000800200">
    <property type="component" value="Unassembled WGS sequence"/>
</dbReference>
<gene>
    <name evidence="2" type="ORF">K469DRAFT_756668</name>
</gene>
<dbReference type="InterPro" id="IPR011009">
    <property type="entry name" value="Kinase-like_dom_sf"/>
</dbReference>